<sequence length="559" mass="61115">MTDPLLDSSPDDESPLLLPENINHPLTTKAEVFGWCLYSWAAEPFIVSVVGTYVPLLLEQIARNNGVKLIDKITPCNQPRDPTIPIPTPPNDGDFLNSTMINASQNDSCVLPLLGGRFYIDTSSYALYTFSISVLVQTVLVISMSGAADRGSHRKSMLVGFGVIGGLVTMCYWLINDRNYYMASLLAILANSAFGGVNVCGNSFLSLLVNNHPSVRQINMSKSSKLATMGEVSSKISGMCAASGYISALLMQIITMLVIVHVRNNPNIDSLIYPLKLVIGLVGLWWLAFQLPIQILLKPRLSKELHVSIEPPDPSAPGYTIKSIKYKLLVLGAYILHGYKTLLSAARAASQLKDIMAFLLGWFIISDSLTTINSTAILFAKSDLQMTTVQLSQIGVLTMVSAIGGSVLLPNVIQPYFKLELKQTMILIITWASIIPLYGILGFFIRSMGLHHAVEMYGLAIWYGFSLGGVATISRSLYSMLIPPGQESVFFALFSITDKGSSVVGPFLVGLIIDKTHDIRKCFWLLFLLLIAAVPIFSHGIDVDRGINEATVLEQEQDE</sequence>
<organism evidence="11 14">
    <name type="scientific">Ogataea haglerorum</name>
    <dbReference type="NCBI Taxonomy" id="1937702"/>
    <lineage>
        <taxon>Eukaryota</taxon>
        <taxon>Fungi</taxon>
        <taxon>Dikarya</taxon>
        <taxon>Ascomycota</taxon>
        <taxon>Saccharomycotina</taxon>
        <taxon>Pichiomycetes</taxon>
        <taxon>Pichiales</taxon>
        <taxon>Pichiaceae</taxon>
        <taxon>Ogataea</taxon>
    </lineage>
</organism>
<keyword evidence="9 10" id="KW-0472">Membrane</keyword>
<feature type="transmembrane region" description="Helical" evidence="10">
    <location>
        <begin position="239"/>
        <end position="259"/>
    </location>
</feature>
<dbReference type="Proteomes" id="UP000697297">
    <property type="component" value="Unassembled WGS sequence"/>
</dbReference>
<dbReference type="InterPro" id="IPR024671">
    <property type="entry name" value="Atg22-like"/>
</dbReference>
<keyword evidence="13" id="KW-1185">Reference proteome</keyword>
<dbReference type="EMBL" id="JAHLUH010000010">
    <property type="protein sequence ID" value="KAG7726094.1"/>
    <property type="molecule type" value="Genomic_DNA"/>
</dbReference>
<evidence type="ECO:0000313" key="14">
    <source>
        <dbReference type="Proteomes" id="UP000738402"/>
    </source>
</evidence>
<protein>
    <recommendedName>
        <fullName evidence="10">Autophagy-related protein</fullName>
    </recommendedName>
</protein>
<feature type="transmembrane region" description="Helical" evidence="10">
    <location>
        <begin position="457"/>
        <end position="478"/>
    </location>
</feature>
<evidence type="ECO:0000256" key="4">
    <source>
        <dbReference type="ARBA" id="ARBA00022554"/>
    </source>
</evidence>
<dbReference type="SUPFAM" id="SSF103473">
    <property type="entry name" value="MFS general substrate transporter"/>
    <property type="match status" value="1"/>
</dbReference>
<name>A0AAN6D3C6_9ASCO</name>
<dbReference type="Pfam" id="PF11700">
    <property type="entry name" value="ATG22"/>
    <property type="match status" value="1"/>
</dbReference>
<feature type="transmembrane region" description="Helical" evidence="10">
    <location>
        <begin position="355"/>
        <end position="379"/>
    </location>
</feature>
<keyword evidence="8 10" id="KW-0072">Autophagy</keyword>
<feature type="transmembrane region" description="Helical" evidence="10">
    <location>
        <begin position="490"/>
        <end position="513"/>
    </location>
</feature>
<evidence type="ECO:0000313" key="12">
    <source>
        <dbReference type="EMBL" id="KAG7763338.1"/>
    </source>
</evidence>
<evidence type="ECO:0000256" key="8">
    <source>
        <dbReference type="ARBA" id="ARBA00023006"/>
    </source>
</evidence>
<dbReference type="InterPro" id="IPR044738">
    <property type="entry name" value="Atg22"/>
</dbReference>
<evidence type="ECO:0000256" key="10">
    <source>
        <dbReference type="RuleBase" id="RU363073"/>
    </source>
</evidence>
<feature type="transmembrane region" description="Helical" evidence="10">
    <location>
        <begin position="271"/>
        <end position="293"/>
    </location>
</feature>
<evidence type="ECO:0000256" key="6">
    <source>
        <dbReference type="ARBA" id="ARBA00022970"/>
    </source>
</evidence>
<keyword evidence="3 10" id="KW-0813">Transport</keyword>
<evidence type="ECO:0000313" key="13">
    <source>
        <dbReference type="Proteomes" id="UP000697297"/>
    </source>
</evidence>
<dbReference type="Proteomes" id="UP000738402">
    <property type="component" value="Unassembled WGS sequence"/>
</dbReference>
<dbReference type="InterPro" id="IPR036259">
    <property type="entry name" value="MFS_trans_sf"/>
</dbReference>
<feature type="transmembrane region" description="Helical" evidence="10">
    <location>
        <begin position="522"/>
        <end position="541"/>
    </location>
</feature>
<dbReference type="AlphaFoldDB" id="A0AAN6D3C6"/>
<gene>
    <name evidence="11" type="ORF">KL933_003536</name>
    <name evidence="12" type="ORF">KL946_004154</name>
</gene>
<evidence type="ECO:0000256" key="1">
    <source>
        <dbReference type="ARBA" id="ARBA00004128"/>
    </source>
</evidence>
<evidence type="ECO:0000256" key="5">
    <source>
        <dbReference type="ARBA" id="ARBA00022692"/>
    </source>
</evidence>
<evidence type="ECO:0000256" key="9">
    <source>
        <dbReference type="ARBA" id="ARBA00023136"/>
    </source>
</evidence>
<keyword evidence="4 10" id="KW-0926">Vacuole</keyword>
<feature type="transmembrane region" description="Helical" evidence="10">
    <location>
        <begin position="181"/>
        <end position="209"/>
    </location>
</feature>
<evidence type="ECO:0000256" key="7">
    <source>
        <dbReference type="ARBA" id="ARBA00022989"/>
    </source>
</evidence>
<accession>A0AAN6D3C6</accession>
<keyword evidence="7 10" id="KW-1133">Transmembrane helix</keyword>
<comment type="caution">
    <text evidence="11">The sequence shown here is derived from an EMBL/GenBank/DDBJ whole genome shotgun (WGS) entry which is preliminary data.</text>
</comment>
<proteinExistence type="inferred from homology"/>
<evidence type="ECO:0000313" key="11">
    <source>
        <dbReference type="EMBL" id="KAG7726094.1"/>
    </source>
</evidence>
<dbReference type="GO" id="GO:0005774">
    <property type="term" value="C:vacuolar membrane"/>
    <property type="evidence" value="ECO:0007669"/>
    <property type="project" value="UniProtKB-SubCell"/>
</dbReference>
<feature type="transmembrane region" description="Helical" evidence="10">
    <location>
        <begin position="156"/>
        <end position="175"/>
    </location>
</feature>
<comment type="similarity">
    <text evidence="2 10">Belongs to the ATG22 family.</text>
</comment>
<dbReference type="PANTHER" id="PTHR23519">
    <property type="entry name" value="AUTOPHAGY-RELATED PROTEIN 22"/>
    <property type="match status" value="1"/>
</dbReference>
<reference evidence="11 13" key="1">
    <citation type="journal article" date="2021" name="G3 (Bethesda)">
        <title>Genomic diversity, chromosomal rearrangements, and interspecies hybridization in the ogataea polymorpha species complex.</title>
        <authorList>
            <person name="Hanson S.J."/>
            <person name="Cinneide E.O."/>
            <person name="Salzberg L.I."/>
            <person name="Wolfe K.H."/>
            <person name="McGowan J."/>
            <person name="Fitzpatrick D.A."/>
            <person name="Matlin K."/>
        </authorList>
    </citation>
    <scope>NUCLEOTIDE SEQUENCE</scope>
    <source>
        <strain evidence="12">81-436-3</strain>
        <strain evidence="11">83-405-1</strain>
    </source>
</reference>
<feature type="transmembrane region" description="Helical" evidence="10">
    <location>
        <begin position="125"/>
        <end position="144"/>
    </location>
</feature>
<keyword evidence="5 10" id="KW-0812">Transmembrane</keyword>
<dbReference type="GO" id="GO:0006914">
    <property type="term" value="P:autophagy"/>
    <property type="evidence" value="ECO:0007669"/>
    <property type="project" value="UniProtKB-KW"/>
</dbReference>
<evidence type="ECO:0000256" key="2">
    <source>
        <dbReference type="ARBA" id="ARBA00006978"/>
    </source>
</evidence>
<dbReference type="PANTHER" id="PTHR23519:SF1">
    <property type="entry name" value="AUTOPHAGY-RELATED PROTEIN 22"/>
    <property type="match status" value="1"/>
</dbReference>
<keyword evidence="6 10" id="KW-0029">Amino-acid transport</keyword>
<evidence type="ECO:0000256" key="3">
    <source>
        <dbReference type="ARBA" id="ARBA00022448"/>
    </source>
</evidence>
<feature type="transmembrane region" description="Helical" evidence="10">
    <location>
        <begin position="391"/>
        <end position="413"/>
    </location>
</feature>
<dbReference type="Gene3D" id="1.20.1250.20">
    <property type="entry name" value="MFS general substrate transporter like domains"/>
    <property type="match status" value="1"/>
</dbReference>
<dbReference type="InterPro" id="IPR050495">
    <property type="entry name" value="ATG22/LtaA_families"/>
</dbReference>
<dbReference type="EMBL" id="JAHLUN010000011">
    <property type="protein sequence ID" value="KAG7763338.1"/>
    <property type="molecule type" value="Genomic_DNA"/>
</dbReference>
<feature type="transmembrane region" description="Helical" evidence="10">
    <location>
        <begin position="425"/>
        <end position="445"/>
    </location>
</feature>
<comment type="subcellular location">
    <subcellularLocation>
        <location evidence="1 10">Vacuole membrane</location>
        <topology evidence="1 10">Multi-pass membrane protein</topology>
    </subcellularLocation>
</comment>
<dbReference type="GO" id="GO:0032974">
    <property type="term" value="P:amino acid transmembrane export from vacuole"/>
    <property type="evidence" value="ECO:0007669"/>
    <property type="project" value="InterPro"/>
</dbReference>
<comment type="function">
    <text evidence="10">Vacuolar effluxer which mediate the efflux of amino acids resulting from autophagic degradation. The release of autophagic amino acids allows the maintenance of protein synthesis and viability during nitrogen starvation.</text>
</comment>
<dbReference type="CDD" id="cd17483">
    <property type="entry name" value="MFS_Atg22_like"/>
    <property type="match status" value="1"/>
</dbReference>